<dbReference type="InterPro" id="IPR011993">
    <property type="entry name" value="PH-like_dom_sf"/>
</dbReference>
<feature type="non-terminal residue" evidence="10">
    <location>
        <position position="1"/>
    </location>
</feature>
<dbReference type="GO" id="GO:0005856">
    <property type="term" value="C:cytoskeleton"/>
    <property type="evidence" value="ECO:0007669"/>
    <property type="project" value="UniProtKB-SubCell"/>
</dbReference>
<feature type="region of interest" description="Disordered" evidence="8">
    <location>
        <begin position="932"/>
        <end position="961"/>
    </location>
</feature>
<dbReference type="Pfam" id="PF00786">
    <property type="entry name" value="PBD"/>
    <property type="match status" value="1"/>
</dbReference>
<evidence type="ECO:0000256" key="4">
    <source>
        <dbReference type="ARBA" id="ARBA00022553"/>
    </source>
</evidence>
<dbReference type="Proteomes" id="UP000736164">
    <property type="component" value="Unassembled WGS sequence"/>
</dbReference>
<evidence type="ECO:0000256" key="2">
    <source>
        <dbReference type="ARBA" id="ARBA00004245"/>
    </source>
</evidence>
<feature type="compositionally biased region" description="Low complexity" evidence="8">
    <location>
        <begin position="658"/>
        <end position="672"/>
    </location>
</feature>
<dbReference type="GO" id="GO:0005634">
    <property type="term" value="C:nucleus"/>
    <property type="evidence" value="ECO:0007669"/>
    <property type="project" value="UniProtKB-SubCell"/>
</dbReference>
<feature type="compositionally biased region" description="Basic residues" evidence="8">
    <location>
        <begin position="420"/>
        <end position="429"/>
    </location>
</feature>
<dbReference type="InterPro" id="IPR033927">
    <property type="entry name" value="WASPfam_EVH1"/>
</dbReference>
<dbReference type="SUPFAM" id="SSF47912">
    <property type="entry name" value="Wiscott-Aldrich syndrome protein, WASP, C-terminal domain"/>
    <property type="match status" value="1"/>
</dbReference>
<dbReference type="InterPro" id="IPR000697">
    <property type="entry name" value="WH1/EVH1_dom"/>
</dbReference>
<dbReference type="SMART" id="SM00461">
    <property type="entry name" value="WH1"/>
    <property type="match status" value="1"/>
</dbReference>
<evidence type="ECO:0000259" key="9">
    <source>
        <dbReference type="PROSITE" id="PS50229"/>
    </source>
</evidence>
<keyword evidence="6" id="KW-0206">Cytoskeleton</keyword>
<evidence type="ECO:0000256" key="5">
    <source>
        <dbReference type="ARBA" id="ARBA00022737"/>
    </source>
</evidence>
<dbReference type="FunFam" id="2.30.29.30:FF:000130">
    <property type="entry name" value="neural Wiskott-Aldrich syndrome protein"/>
    <property type="match status" value="1"/>
</dbReference>
<comment type="caution">
    <text evidence="10">The sequence shown here is derived from an EMBL/GenBank/DDBJ whole genome shotgun (WGS) entry which is preliminary data.</text>
</comment>
<reference evidence="10" key="1">
    <citation type="journal article" date="2021" name="Cell">
        <title>Tracing the genetic footprints of vertebrate landing in non-teleost ray-finned fishes.</title>
        <authorList>
            <person name="Bi X."/>
            <person name="Wang K."/>
            <person name="Yang L."/>
            <person name="Pan H."/>
            <person name="Jiang H."/>
            <person name="Wei Q."/>
            <person name="Fang M."/>
            <person name="Yu H."/>
            <person name="Zhu C."/>
            <person name="Cai Y."/>
            <person name="He Y."/>
            <person name="Gan X."/>
            <person name="Zeng H."/>
            <person name="Yu D."/>
            <person name="Zhu Y."/>
            <person name="Jiang H."/>
            <person name="Qiu Q."/>
            <person name="Yang H."/>
            <person name="Zhang Y.E."/>
            <person name="Wang W."/>
            <person name="Zhu M."/>
            <person name="He S."/>
            <person name="Zhang G."/>
        </authorList>
    </citation>
    <scope>NUCLEOTIDE SEQUENCE</scope>
    <source>
        <strain evidence="10">Allg_001</strain>
    </source>
</reference>
<evidence type="ECO:0000313" key="11">
    <source>
        <dbReference type="Proteomes" id="UP000736164"/>
    </source>
</evidence>
<protein>
    <submittedName>
        <fullName evidence="10">WASP protein</fullName>
    </submittedName>
</protein>
<evidence type="ECO:0000313" key="10">
    <source>
        <dbReference type="EMBL" id="MBN3311848.1"/>
    </source>
</evidence>
<dbReference type="FunFam" id="3.90.810.10:FF:000003">
    <property type="entry name" value="Neural Wiskott-Aldrich syndrome protein-like"/>
    <property type="match status" value="1"/>
</dbReference>
<dbReference type="CDD" id="cd00132">
    <property type="entry name" value="CRIB"/>
    <property type="match status" value="1"/>
</dbReference>
<feature type="non-terminal residue" evidence="10">
    <location>
        <position position="979"/>
    </location>
</feature>
<evidence type="ECO:0000256" key="7">
    <source>
        <dbReference type="ARBA" id="ARBA00023242"/>
    </source>
</evidence>
<keyword evidence="4" id="KW-0597">Phosphoprotein</keyword>
<dbReference type="AlphaFoldDB" id="A0A8J7NGU7"/>
<keyword evidence="7" id="KW-0539">Nucleus</keyword>
<sequence>LHAEAGGERTCCRCAVQSASMEPRADVRVFSQLLSLRENALLPSLLGHSCSGVGPDCQLAEGQRVMPQGAGGAGGGWCRDVTPSPTVYHARDVSSDSHCGVSRAQLAQPVVLPLSPRARPAVGTAPRSSKLQKSACVMSPGSCKSAAVCRLCALVHTATPFIRLRLELIWQARASAVVQLWLALPEDRARWSCVHCGVVCLVKDRGQRSFFLRLYNVKKGKQLWEQELYRPFTYSTPQPYFHTFQGDLCQAALNFADEGEAERFRAAVGRRIRRGERRGAEHGKTQGDPSTPQRSDPGDLRPKLAPRPGGRGGHTDAQRTAGQALWNTPLPDWGLIPRFGRRPVPFSPSPGDRLQDRATQGRFTHEREPFGRLPGLAPPDDPRAHPGAVGRPPLPQETDQGRHRPAHRLPASAPAAAGRAARRPRRCRVSRPPPPPGTAPLMAVLHVGHVGWDPETGFDVDHLDPALRRLFLRAGVSEQDLRDRLTSRIIYSVIERRGGLEAVRQELRARAEPVITGSWTIGSAFRKGRLCCLSGPAESGNALCGRVAPTCPIAITASALVSAVWSAGPRRGAAVGFADILDAFEVENPLPGVLSLDSGPSGCRRSTSCVVLGRSVRSGGPCRDVSGRPRRWQAAWAWGRAWLGTSVAQGGGSRGSRSRVNSSGDSPESSAGPLLPLLSSAVLQFIAMGTAPQGAGVRRGGEISTFQEQRPSRPAHSQPGLRRVLLQLLQTDLRSGSGLEGGPAPRRPDRYLTCSCIETRYVALCAVRSSALTGLPDTLRPTGSCSSFGRIPGAVLGFQPSGSERLVSGLARSCPPRASRSRHAGSRQLDSCGGRGPAGHPCGLGQTRLRQRQHSSHQVAVLRRGAGRGGGLRFAKPARRPSEFNEHLTVNPTERLSAGLGLPLSLVLGDPAFSAGRLEMLSSPESCPKCEKPGCPSLRSEPQTVGMSESGEPRSARAPAEPVVKRACPVSVCVKPRAE</sequence>
<dbReference type="InterPro" id="IPR036936">
    <property type="entry name" value="CRIB_dom_sf"/>
</dbReference>
<feature type="region of interest" description="Disordered" evidence="8">
    <location>
        <begin position="813"/>
        <end position="842"/>
    </location>
</feature>
<dbReference type="Pfam" id="PF00568">
    <property type="entry name" value="WH1"/>
    <property type="match status" value="1"/>
</dbReference>
<feature type="region of interest" description="Disordered" evidence="8">
    <location>
        <begin position="270"/>
        <end position="330"/>
    </location>
</feature>
<gene>
    <name evidence="10" type="primary">Was</name>
    <name evidence="10" type="ORF">GTO95_0006316</name>
</gene>
<feature type="domain" description="WH1" evidence="9">
    <location>
        <begin position="165"/>
        <end position="275"/>
    </location>
</feature>
<feature type="region of interest" description="Disordered" evidence="8">
    <location>
        <begin position="362"/>
        <end position="439"/>
    </location>
</feature>
<keyword evidence="3" id="KW-0963">Cytoplasm</keyword>
<evidence type="ECO:0000256" key="8">
    <source>
        <dbReference type="SAM" id="MobiDB-lite"/>
    </source>
</evidence>
<keyword evidence="11" id="KW-1185">Reference proteome</keyword>
<dbReference type="InterPro" id="IPR011026">
    <property type="entry name" value="WAS_C"/>
</dbReference>
<accession>A0A8J7NGU7</accession>
<evidence type="ECO:0000256" key="1">
    <source>
        <dbReference type="ARBA" id="ARBA00004123"/>
    </source>
</evidence>
<proteinExistence type="predicted"/>
<dbReference type="Gene3D" id="3.90.810.10">
    <property type="entry name" value="CRIB domain"/>
    <property type="match status" value="1"/>
</dbReference>
<comment type="subcellular location">
    <subcellularLocation>
        <location evidence="2">Cytoplasm</location>
        <location evidence="2">Cytoskeleton</location>
    </subcellularLocation>
    <subcellularLocation>
        <location evidence="1">Nucleus</location>
    </subcellularLocation>
</comment>
<keyword evidence="5" id="KW-0677">Repeat</keyword>
<dbReference type="EMBL" id="JAAWVO010002627">
    <property type="protein sequence ID" value="MBN3311848.1"/>
    <property type="molecule type" value="Genomic_DNA"/>
</dbReference>
<dbReference type="CDD" id="cd01205">
    <property type="entry name" value="EVH1_WASP-like"/>
    <property type="match status" value="1"/>
</dbReference>
<feature type="compositionally biased region" description="Low complexity" evidence="8">
    <location>
        <begin position="408"/>
        <end position="419"/>
    </location>
</feature>
<dbReference type="InterPro" id="IPR000095">
    <property type="entry name" value="CRIB_dom"/>
</dbReference>
<dbReference type="Gene3D" id="2.30.29.30">
    <property type="entry name" value="Pleckstrin-homology domain (PH domain)/Phosphotyrosine-binding domain (PTB)"/>
    <property type="match status" value="1"/>
</dbReference>
<dbReference type="PROSITE" id="PS50229">
    <property type="entry name" value="WH1"/>
    <property type="match status" value="1"/>
</dbReference>
<dbReference type="SUPFAM" id="SSF50729">
    <property type="entry name" value="PH domain-like"/>
    <property type="match status" value="1"/>
</dbReference>
<organism evidence="10 11">
    <name type="scientific">Atractosteus spatula</name>
    <name type="common">Alligator gar</name>
    <name type="synonym">Lepisosteus spatula</name>
    <dbReference type="NCBI Taxonomy" id="7917"/>
    <lineage>
        <taxon>Eukaryota</taxon>
        <taxon>Metazoa</taxon>
        <taxon>Chordata</taxon>
        <taxon>Craniata</taxon>
        <taxon>Vertebrata</taxon>
        <taxon>Euteleostomi</taxon>
        <taxon>Actinopterygii</taxon>
        <taxon>Neopterygii</taxon>
        <taxon>Holostei</taxon>
        <taxon>Semionotiformes</taxon>
        <taxon>Lepisosteidae</taxon>
        <taxon>Atractosteus</taxon>
    </lineage>
</organism>
<feature type="region of interest" description="Disordered" evidence="8">
    <location>
        <begin position="648"/>
        <end position="672"/>
    </location>
</feature>
<evidence type="ECO:0000256" key="6">
    <source>
        <dbReference type="ARBA" id="ARBA00023212"/>
    </source>
</evidence>
<name>A0A8J7NGU7_ATRSP</name>
<dbReference type="GO" id="GO:0007015">
    <property type="term" value="P:actin filament organization"/>
    <property type="evidence" value="ECO:0007669"/>
    <property type="project" value="InterPro"/>
</dbReference>
<evidence type="ECO:0000256" key="3">
    <source>
        <dbReference type="ARBA" id="ARBA00022490"/>
    </source>
</evidence>